<evidence type="ECO:0000313" key="4">
    <source>
        <dbReference type="Proteomes" id="UP000007519"/>
    </source>
</evidence>
<evidence type="ECO:0000256" key="2">
    <source>
        <dbReference type="SAM" id="SignalP"/>
    </source>
</evidence>
<reference evidence="3 4" key="1">
    <citation type="journal article" date="2012" name="Stand. Genomic Sci.">
        <title>Complete genome sequencing and analysis of Saprospira grandis str. Lewin, a predatory marine bacterium.</title>
        <authorList>
            <person name="Saw J.H."/>
            <person name="Yuryev A."/>
            <person name="Kanbe M."/>
            <person name="Hou S."/>
            <person name="Young A.G."/>
            <person name="Aizawa S."/>
            <person name="Alam M."/>
        </authorList>
    </citation>
    <scope>NUCLEOTIDE SEQUENCE [LARGE SCALE GENOMIC DNA]</scope>
    <source>
        <strain evidence="3 4">Lewin</strain>
    </source>
</reference>
<evidence type="ECO:0000256" key="1">
    <source>
        <dbReference type="SAM" id="MobiDB-lite"/>
    </source>
</evidence>
<feature type="compositionally biased region" description="Basic residues" evidence="1">
    <location>
        <begin position="341"/>
        <end position="355"/>
    </location>
</feature>
<name>H6L6S5_SAPGL</name>
<dbReference type="OrthoDB" id="9819612at2"/>
<dbReference type="EMBL" id="CP002831">
    <property type="protein sequence ID" value="AFC25321.1"/>
    <property type="molecule type" value="Genomic_DNA"/>
</dbReference>
<sequence length="388" mass="43633">MNVQHYLLLLFLLLGGQSWAQADLLIQSPDNYEFYVGIDGRKQSEKATAHLRLRKFVEGNYFLRIEFTDKKLGLLKQNVVLDKGFCSVYKIVKINDRMVLKSESRIALNAETPAPDLDLAYSKEGVGPAVASKAPQGNKGESKRFGGYQANNNTNTIDESQYPKTITTIRYQLEDKDEGGQEVVELKEIETQTVVERGGQKMLRRRKEKREKVTAFTSLPMQPVLYDSLFSICFDAENSYEQAVRLFQGACLTPNQSSRLLGMLSKEEAAKLPQQAQLRCAYPPHCKFEAASLPSETDIAQTEKEVVEEVKKEVEVEVEIEEKPKTAAELKAELKAAKKAEKARKKAEKKAAKEKRKAEKAAAKAKRKAEKAAAKEAKRKAKEAKKKK</sequence>
<keyword evidence="4" id="KW-1185">Reference proteome</keyword>
<dbReference type="Proteomes" id="UP000007519">
    <property type="component" value="Chromosome"/>
</dbReference>
<evidence type="ECO:0000313" key="3">
    <source>
        <dbReference type="EMBL" id="AFC25321.1"/>
    </source>
</evidence>
<feature type="compositionally biased region" description="Basic residues" evidence="1">
    <location>
        <begin position="377"/>
        <end position="388"/>
    </location>
</feature>
<feature type="region of interest" description="Disordered" evidence="1">
    <location>
        <begin position="130"/>
        <end position="158"/>
    </location>
</feature>
<feature type="compositionally biased region" description="Polar residues" evidence="1">
    <location>
        <begin position="149"/>
        <end position="158"/>
    </location>
</feature>
<dbReference type="RefSeq" id="WP_015692932.1">
    <property type="nucleotide sequence ID" value="NC_016940.1"/>
</dbReference>
<dbReference type="AlphaFoldDB" id="H6L6S5"/>
<dbReference type="HOGENOM" id="CLU_715504_0_0_10"/>
<keyword evidence="2" id="KW-0732">Signal</keyword>
<gene>
    <name evidence="3" type="ordered locus">SGRA_2593</name>
</gene>
<accession>H6L6S5</accession>
<dbReference type="KEGG" id="sgn:SGRA_2593"/>
<feature type="region of interest" description="Disordered" evidence="1">
    <location>
        <begin position="340"/>
        <end position="388"/>
    </location>
</feature>
<protein>
    <submittedName>
        <fullName evidence="3">Uncharacterized protein</fullName>
    </submittedName>
</protein>
<proteinExistence type="predicted"/>
<feature type="signal peptide" evidence="2">
    <location>
        <begin position="1"/>
        <end position="22"/>
    </location>
</feature>
<feature type="chain" id="PRO_5003603988" evidence="2">
    <location>
        <begin position="23"/>
        <end position="388"/>
    </location>
</feature>
<organism evidence="3 4">
    <name type="scientific">Saprospira grandis (strain Lewin)</name>
    <dbReference type="NCBI Taxonomy" id="984262"/>
    <lineage>
        <taxon>Bacteria</taxon>
        <taxon>Pseudomonadati</taxon>
        <taxon>Bacteroidota</taxon>
        <taxon>Saprospiria</taxon>
        <taxon>Saprospirales</taxon>
        <taxon>Saprospiraceae</taxon>
        <taxon>Saprospira</taxon>
    </lineage>
</organism>
<dbReference type="STRING" id="984262.SGRA_2593"/>